<dbReference type="SUPFAM" id="SSF56672">
    <property type="entry name" value="DNA/RNA polymerases"/>
    <property type="match status" value="1"/>
</dbReference>
<proteinExistence type="predicted"/>
<feature type="domain" description="Reverse transcriptase" evidence="1">
    <location>
        <begin position="183"/>
        <end position="487"/>
    </location>
</feature>
<accession>A0AAE0XTY6</accession>
<dbReference type="PANTHER" id="PTHR46670">
    <property type="entry name" value="ENDO/EXONUCLEASE/PHOSPHATASE DOMAIN-CONTAINING PROTEIN"/>
    <property type="match status" value="1"/>
</dbReference>
<sequence>MILMGDFNFHIDDASDKKAEEFSKLIESVNLTQLVNNSTHMNGHILDLIITHKKEQIVSSLKVDDCDISDHSCIHFDLNLQKPKAEKKKVTYRKTRKINSDTLRKLIVDSNVTEKVSSKETVHDKVEIFNETVEAVLDLLAPVKTKNVPIRPNSHWYTDELRTLKQERRCAERKWRKSRLQIHRQIYVYAKNKVNDKLVKILPSHDDTEQLCNNFSSFFGGKIDNIRNQLDSESTLTPNNEPPSNPSSTLQEFRPALVEEVDKLIIAMPNKSCVLDKIPAWLFKEAHKKLAPSLADIINSSLANHDFPSSLKQAYVTPTESALLRVANDILRYIDNKKSVLLILLDLSAAFDTIDHDILLARAHSRFGIDGKALYWLNAYLKNRTQTVSIDNNKATPSPLKYGVPQGSVLGPLLFTMYTAPVADIAERHGVNYHLYADDTQLYVPLDNTLETASYQKESIEKCVVEIADWMNSNKLKLNSDKTDVIV</sequence>
<gene>
    <name evidence="2" type="ORF">RRG08_028826</name>
</gene>
<dbReference type="PROSITE" id="PS50878">
    <property type="entry name" value="RT_POL"/>
    <property type="match status" value="1"/>
</dbReference>
<evidence type="ECO:0000259" key="1">
    <source>
        <dbReference type="PROSITE" id="PS50878"/>
    </source>
</evidence>
<comment type="caution">
    <text evidence="2">The sequence shown here is derived from an EMBL/GenBank/DDBJ whole genome shotgun (WGS) entry which is preliminary data.</text>
</comment>
<dbReference type="Pfam" id="PF00078">
    <property type="entry name" value="RVT_1"/>
    <property type="match status" value="1"/>
</dbReference>
<evidence type="ECO:0000313" key="3">
    <source>
        <dbReference type="Proteomes" id="UP001283361"/>
    </source>
</evidence>
<dbReference type="AlphaFoldDB" id="A0AAE0XTY6"/>
<organism evidence="2 3">
    <name type="scientific">Elysia crispata</name>
    <name type="common">lettuce slug</name>
    <dbReference type="NCBI Taxonomy" id="231223"/>
    <lineage>
        <taxon>Eukaryota</taxon>
        <taxon>Metazoa</taxon>
        <taxon>Spiralia</taxon>
        <taxon>Lophotrochozoa</taxon>
        <taxon>Mollusca</taxon>
        <taxon>Gastropoda</taxon>
        <taxon>Heterobranchia</taxon>
        <taxon>Euthyneura</taxon>
        <taxon>Panpulmonata</taxon>
        <taxon>Sacoglossa</taxon>
        <taxon>Placobranchoidea</taxon>
        <taxon>Plakobranchidae</taxon>
        <taxon>Elysia</taxon>
    </lineage>
</organism>
<reference evidence="2" key="1">
    <citation type="journal article" date="2023" name="G3 (Bethesda)">
        <title>A reference genome for the long-term kleptoplast-retaining sea slug Elysia crispata morphotype clarki.</title>
        <authorList>
            <person name="Eastman K.E."/>
            <person name="Pendleton A.L."/>
            <person name="Shaikh M.A."/>
            <person name="Suttiyut T."/>
            <person name="Ogas R."/>
            <person name="Tomko P."/>
            <person name="Gavelis G."/>
            <person name="Widhalm J.R."/>
            <person name="Wisecaver J.H."/>
        </authorList>
    </citation>
    <scope>NUCLEOTIDE SEQUENCE</scope>
    <source>
        <strain evidence="2">ECLA1</strain>
    </source>
</reference>
<dbReference type="InterPro" id="IPR036691">
    <property type="entry name" value="Endo/exonu/phosph_ase_sf"/>
</dbReference>
<keyword evidence="3" id="KW-1185">Reference proteome</keyword>
<dbReference type="Gene3D" id="3.60.10.10">
    <property type="entry name" value="Endonuclease/exonuclease/phosphatase"/>
    <property type="match status" value="1"/>
</dbReference>
<dbReference type="InterPro" id="IPR043502">
    <property type="entry name" value="DNA/RNA_pol_sf"/>
</dbReference>
<dbReference type="Proteomes" id="UP001283361">
    <property type="component" value="Unassembled WGS sequence"/>
</dbReference>
<dbReference type="InterPro" id="IPR000477">
    <property type="entry name" value="RT_dom"/>
</dbReference>
<dbReference type="PANTHER" id="PTHR46670:SF3">
    <property type="entry name" value="ENDONUCLEASE_EXONUCLEASE_PHOSPHATASE DOMAIN-CONTAINING PROTEIN"/>
    <property type="match status" value="1"/>
</dbReference>
<name>A0AAE0XTY6_9GAST</name>
<protein>
    <recommendedName>
        <fullName evidence="1">Reverse transcriptase domain-containing protein</fullName>
    </recommendedName>
</protein>
<evidence type="ECO:0000313" key="2">
    <source>
        <dbReference type="EMBL" id="KAK3709794.1"/>
    </source>
</evidence>
<dbReference type="SUPFAM" id="SSF56219">
    <property type="entry name" value="DNase I-like"/>
    <property type="match status" value="1"/>
</dbReference>
<dbReference type="EMBL" id="JAWDGP010007653">
    <property type="protein sequence ID" value="KAK3709794.1"/>
    <property type="molecule type" value="Genomic_DNA"/>
</dbReference>